<evidence type="ECO:0000313" key="2">
    <source>
        <dbReference type="Proteomes" id="UP000022910"/>
    </source>
</evidence>
<reference evidence="1 2" key="1">
    <citation type="submission" date="2014-02" db="EMBL/GenBank/DDBJ databases">
        <title>Single nucleus genome sequencing reveals high similarity among nuclei of an endomycorrhizal fungus.</title>
        <authorList>
            <person name="Lin K."/>
            <person name="Geurts R."/>
            <person name="Zhang Z."/>
            <person name="Limpens E."/>
            <person name="Saunders D.G."/>
            <person name="Mu D."/>
            <person name="Pang E."/>
            <person name="Cao H."/>
            <person name="Cha H."/>
            <person name="Lin T."/>
            <person name="Zhou Q."/>
            <person name="Shang Y."/>
            <person name="Li Y."/>
            <person name="Ivanov S."/>
            <person name="Sharma T."/>
            <person name="Velzen R.V."/>
            <person name="Ruijter N.D."/>
            <person name="Aanen D.K."/>
            <person name="Win J."/>
            <person name="Kamoun S."/>
            <person name="Bisseling T."/>
            <person name="Huang S."/>
        </authorList>
    </citation>
    <scope>NUCLEOTIDE SEQUENCE [LARGE SCALE GENOMIC DNA]</scope>
    <source>
        <strain evidence="2">DAOM197198w</strain>
    </source>
</reference>
<evidence type="ECO:0000313" key="1">
    <source>
        <dbReference type="EMBL" id="EXX79690.1"/>
    </source>
</evidence>
<proteinExistence type="predicted"/>
<dbReference type="EMBL" id="JEMT01001761">
    <property type="protein sequence ID" value="EXX79690.1"/>
    <property type="molecule type" value="Genomic_DNA"/>
</dbReference>
<name>A0A015KJ93_RHIIW</name>
<organism evidence="1 2">
    <name type="scientific">Rhizophagus irregularis (strain DAOM 197198w)</name>
    <name type="common">Glomus intraradices</name>
    <dbReference type="NCBI Taxonomy" id="1432141"/>
    <lineage>
        <taxon>Eukaryota</taxon>
        <taxon>Fungi</taxon>
        <taxon>Fungi incertae sedis</taxon>
        <taxon>Mucoromycota</taxon>
        <taxon>Glomeromycotina</taxon>
        <taxon>Glomeromycetes</taxon>
        <taxon>Glomerales</taxon>
        <taxon>Glomeraceae</taxon>
        <taxon>Rhizophagus</taxon>
    </lineage>
</organism>
<accession>A0A015KJ93</accession>
<keyword evidence="2" id="KW-1185">Reference proteome</keyword>
<gene>
    <name evidence="1" type="ORF">RirG_003160</name>
</gene>
<comment type="caution">
    <text evidence="1">The sequence shown here is derived from an EMBL/GenBank/DDBJ whole genome shotgun (WGS) entry which is preliminary data.</text>
</comment>
<dbReference type="SUPFAM" id="SSF50494">
    <property type="entry name" value="Trypsin-like serine proteases"/>
    <property type="match status" value="1"/>
</dbReference>
<protein>
    <submittedName>
        <fullName evidence="1">Uncharacterized protein</fullName>
    </submittedName>
</protein>
<dbReference type="Proteomes" id="UP000022910">
    <property type="component" value="Unassembled WGS sequence"/>
</dbReference>
<sequence length="80" mass="8813">MYNYAILTYEKRLLGETPVKAIELSDKELVQGDSVYLVGIGGDHSPVMKKTIVTSIGNVGTKECSPPRWRAMNEWLEGGA</sequence>
<dbReference type="STRING" id="1432141.A0A015KJ93"/>
<dbReference type="AlphaFoldDB" id="A0A015KJ93"/>
<dbReference type="InterPro" id="IPR009003">
    <property type="entry name" value="Peptidase_S1_PA"/>
</dbReference>
<dbReference type="HOGENOM" id="CLU_2591013_0_0_1"/>